<dbReference type="AlphaFoldDB" id="A0AB39VPX6"/>
<dbReference type="InterPro" id="IPR004840">
    <property type="entry name" value="Amino_acid_permease_CS"/>
</dbReference>
<dbReference type="InterPro" id="IPR004841">
    <property type="entry name" value="AA-permease/SLC12A_dom"/>
</dbReference>
<feature type="transmembrane region" description="Helical" evidence="8">
    <location>
        <begin position="249"/>
        <end position="268"/>
    </location>
</feature>
<evidence type="ECO:0000259" key="9">
    <source>
        <dbReference type="Pfam" id="PF00324"/>
    </source>
</evidence>
<gene>
    <name evidence="10" type="primary">proY</name>
    <name evidence="10" type="ORF">AB3G37_19780</name>
</gene>
<name>A0AB39VPX6_9GAMM</name>
<keyword evidence="2" id="KW-0813">Transport</keyword>
<dbReference type="FunFam" id="1.20.1740.10:FF:000001">
    <property type="entry name" value="Amino acid permease"/>
    <property type="match status" value="1"/>
</dbReference>
<evidence type="ECO:0000256" key="7">
    <source>
        <dbReference type="ARBA" id="ARBA00023136"/>
    </source>
</evidence>
<proteinExistence type="predicted"/>
<evidence type="ECO:0000256" key="3">
    <source>
        <dbReference type="ARBA" id="ARBA00022475"/>
    </source>
</evidence>
<dbReference type="GO" id="GO:0006865">
    <property type="term" value="P:amino acid transport"/>
    <property type="evidence" value="ECO:0007669"/>
    <property type="project" value="UniProtKB-KW"/>
</dbReference>
<keyword evidence="3" id="KW-1003">Cell membrane</keyword>
<dbReference type="NCBIfam" id="NF007876">
    <property type="entry name" value="PRK10580.1"/>
    <property type="match status" value="1"/>
</dbReference>
<feature type="transmembrane region" description="Helical" evidence="8">
    <location>
        <begin position="342"/>
        <end position="360"/>
    </location>
</feature>
<feature type="transmembrane region" description="Helical" evidence="8">
    <location>
        <begin position="134"/>
        <end position="152"/>
    </location>
</feature>
<accession>A0AB39VPX6</accession>
<reference evidence="10" key="1">
    <citation type="submission" date="2024-07" db="EMBL/GenBank/DDBJ databases">
        <authorList>
            <person name="Biller S.J."/>
        </authorList>
    </citation>
    <scope>NUCLEOTIDE SEQUENCE</scope>
    <source>
        <strain evidence="10">WC2420</strain>
    </source>
</reference>
<dbReference type="PIRSF" id="PIRSF006060">
    <property type="entry name" value="AA_transporter"/>
    <property type="match status" value="1"/>
</dbReference>
<dbReference type="EMBL" id="CP165628">
    <property type="protein sequence ID" value="XDU71739.1"/>
    <property type="molecule type" value="Genomic_DNA"/>
</dbReference>
<evidence type="ECO:0000256" key="6">
    <source>
        <dbReference type="ARBA" id="ARBA00022989"/>
    </source>
</evidence>
<feature type="transmembrane region" description="Helical" evidence="8">
    <location>
        <begin position="437"/>
        <end position="455"/>
    </location>
</feature>
<feature type="transmembrane region" description="Helical" evidence="8">
    <location>
        <begin position="50"/>
        <end position="72"/>
    </location>
</feature>
<feature type="transmembrane region" description="Helical" evidence="8">
    <location>
        <begin position="288"/>
        <end position="308"/>
    </location>
</feature>
<feature type="transmembrane region" description="Helical" evidence="8">
    <location>
        <begin position="92"/>
        <end position="114"/>
    </location>
</feature>
<evidence type="ECO:0000313" key="10">
    <source>
        <dbReference type="EMBL" id="XDU71739.1"/>
    </source>
</evidence>
<dbReference type="RefSeq" id="WP_009638671.1">
    <property type="nucleotide sequence ID" value="NZ_CP165628.1"/>
</dbReference>
<evidence type="ECO:0000256" key="1">
    <source>
        <dbReference type="ARBA" id="ARBA00004429"/>
    </source>
</evidence>
<feature type="transmembrane region" description="Helical" evidence="8">
    <location>
        <begin position="164"/>
        <end position="186"/>
    </location>
</feature>
<dbReference type="PANTHER" id="PTHR43495:SF6">
    <property type="entry name" value="THREONINE_SERINE TRANSPORTER YBXG-RELATED"/>
    <property type="match status" value="1"/>
</dbReference>
<keyword evidence="4 8" id="KW-0812">Transmembrane</keyword>
<sequence length="461" mass="50570">MQQSLDTQSAEKPSTSLKRGLSTRHIRFMALGSAIGTGLFYGSADAIKMAGPSVLLAYLIGGIIAFIIMRALGEMSVNNPQTGSFSRYAQDYLGPLAGYITGWTYCFEILIVGIADVTAFGIYMGVWFPDVPHWMWVLSVVLIIGGINMMSVKVFGELEFWFSFFKVLTIIVMILAGLGIIIWGIGNGGHPTGISNLWSHGGFFSHGLMGTILSLQLVMFAYGGIEIIGITAGEAEDPKTTIPKAINSVPWRILVFYMGTLFVIMSIFPWNLVGTQGSPFVLTFQHMGIAAAATILNFVVITASLSAINADIFGVGRMLHGMANQGQAPKVFAKVSRRGTPFMTVIVMMVALLIAVYLNYIMPENVFLVIASLATFATVWVWIMILFSQIGFRLKLSRKQISELEFPMRGGIFTSIVAIIFLFFIIGLIGYFPDTRMSLYVGGVWILALVVSYWIKTRRQA</sequence>
<dbReference type="Gene3D" id="1.20.1740.10">
    <property type="entry name" value="Amino acid/polyamine transporter I"/>
    <property type="match status" value="1"/>
</dbReference>
<comment type="subcellular location">
    <subcellularLocation>
        <location evidence="1">Cell inner membrane</location>
        <topology evidence="1">Multi-pass membrane protein</topology>
    </subcellularLocation>
</comment>
<feature type="transmembrane region" description="Helical" evidence="8">
    <location>
        <begin position="206"/>
        <end position="228"/>
    </location>
</feature>
<evidence type="ECO:0000256" key="8">
    <source>
        <dbReference type="SAM" id="Phobius"/>
    </source>
</evidence>
<feature type="transmembrane region" description="Helical" evidence="8">
    <location>
        <begin position="366"/>
        <end position="387"/>
    </location>
</feature>
<keyword evidence="6 8" id="KW-1133">Transmembrane helix</keyword>
<keyword evidence="7 8" id="KW-0472">Membrane</keyword>
<dbReference type="PROSITE" id="PS00218">
    <property type="entry name" value="AMINO_ACID_PERMEASE_1"/>
    <property type="match status" value="1"/>
</dbReference>
<evidence type="ECO:0000256" key="5">
    <source>
        <dbReference type="ARBA" id="ARBA00022970"/>
    </source>
</evidence>
<protein>
    <submittedName>
        <fullName evidence="10">Proline-specific permease ProY</fullName>
    </submittedName>
</protein>
<evidence type="ECO:0000256" key="4">
    <source>
        <dbReference type="ARBA" id="ARBA00022692"/>
    </source>
</evidence>
<evidence type="ECO:0000256" key="2">
    <source>
        <dbReference type="ARBA" id="ARBA00022448"/>
    </source>
</evidence>
<feature type="domain" description="Amino acid permease/ SLC12A" evidence="9">
    <location>
        <begin position="25"/>
        <end position="459"/>
    </location>
</feature>
<dbReference type="PANTHER" id="PTHR43495">
    <property type="entry name" value="GABA PERMEASE"/>
    <property type="match status" value="1"/>
</dbReference>
<keyword evidence="5" id="KW-0029">Amino-acid transport</keyword>
<dbReference type="Pfam" id="PF00324">
    <property type="entry name" value="AA_permease"/>
    <property type="match status" value="1"/>
</dbReference>
<dbReference type="GO" id="GO:0005886">
    <property type="term" value="C:plasma membrane"/>
    <property type="evidence" value="ECO:0007669"/>
    <property type="project" value="UniProtKB-SubCell"/>
</dbReference>
<feature type="transmembrane region" description="Helical" evidence="8">
    <location>
        <begin position="408"/>
        <end position="431"/>
    </location>
</feature>
<feature type="transmembrane region" description="Helical" evidence="8">
    <location>
        <begin position="26"/>
        <end position="44"/>
    </location>
</feature>
<dbReference type="GO" id="GO:0055085">
    <property type="term" value="P:transmembrane transport"/>
    <property type="evidence" value="ECO:0007669"/>
    <property type="project" value="InterPro"/>
</dbReference>
<organism evidence="10">
    <name type="scientific">Rouxiella sp. WC2420</name>
    <dbReference type="NCBI Taxonomy" id="3234145"/>
    <lineage>
        <taxon>Bacteria</taxon>
        <taxon>Pseudomonadati</taxon>
        <taxon>Pseudomonadota</taxon>
        <taxon>Gammaproteobacteria</taxon>
        <taxon>Enterobacterales</taxon>
        <taxon>Yersiniaceae</taxon>
        <taxon>Rouxiella</taxon>
    </lineage>
</organism>